<dbReference type="AlphaFoldDB" id="A0A212FMA4"/>
<feature type="region of interest" description="Disordered" evidence="1">
    <location>
        <begin position="130"/>
        <end position="151"/>
    </location>
</feature>
<dbReference type="KEGG" id="dpl:KGM_207139"/>
<evidence type="ECO:0000313" key="2">
    <source>
        <dbReference type="EMBL" id="OWR54856.1"/>
    </source>
</evidence>
<reference evidence="2 3" key="1">
    <citation type="journal article" date="2011" name="Cell">
        <title>The monarch butterfly genome yields insights into long-distance migration.</title>
        <authorList>
            <person name="Zhan S."/>
            <person name="Merlin C."/>
            <person name="Boore J.L."/>
            <person name="Reppert S.M."/>
        </authorList>
    </citation>
    <scope>NUCLEOTIDE SEQUENCE [LARGE SCALE GENOMIC DNA]</scope>
    <source>
        <strain evidence="2">F-2</strain>
    </source>
</reference>
<dbReference type="EMBL" id="AGBW02007654">
    <property type="protein sequence ID" value="OWR54856.1"/>
    <property type="molecule type" value="Genomic_DNA"/>
</dbReference>
<evidence type="ECO:0000313" key="3">
    <source>
        <dbReference type="Proteomes" id="UP000007151"/>
    </source>
</evidence>
<name>A0A212FMA4_DANPL</name>
<protein>
    <submittedName>
        <fullName evidence="2">Uncharacterized protein</fullName>
    </submittedName>
</protein>
<accession>A0A212FMA4</accession>
<comment type="caution">
    <text evidence="2">The sequence shown here is derived from an EMBL/GenBank/DDBJ whole genome shotgun (WGS) entry which is preliminary data.</text>
</comment>
<proteinExistence type="predicted"/>
<keyword evidence="3" id="KW-1185">Reference proteome</keyword>
<evidence type="ECO:0000256" key="1">
    <source>
        <dbReference type="SAM" id="MobiDB-lite"/>
    </source>
</evidence>
<gene>
    <name evidence="2" type="ORF">KGM_207139</name>
</gene>
<organism evidence="2 3">
    <name type="scientific">Danaus plexippus plexippus</name>
    <dbReference type="NCBI Taxonomy" id="278856"/>
    <lineage>
        <taxon>Eukaryota</taxon>
        <taxon>Metazoa</taxon>
        <taxon>Ecdysozoa</taxon>
        <taxon>Arthropoda</taxon>
        <taxon>Hexapoda</taxon>
        <taxon>Insecta</taxon>
        <taxon>Pterygota</taxon>
        <taxon>Neoptera</taxon>
        <taxon>Endopterygota</taxon>
        <taxon>Lepidoptera</taxon>
        <taxon>Glossata</taxon>
        <taxon>Ditrysia</taxon>
        <taxon>Papilionoidea</taxon>
        <taxon>Nymphalidae</taxon>
        <taxon>Danainae</taxon>
        <taxon>Danaini</taxon>
        <taxon>Danaina</taxon>
        <taxon>Danaus</taxon>
        <taxon>Danaus</taxon>
    </lineage>
</organism>
<sequence length="151" mass="16690">MYLLSGNCKVLPDAAISCFLGSGTCLPSPTSPTKTSDPLFRNISCLYRDAQALIPIPLQSGFLDRRRRFGGRGRRVVRVAGAGGRSRPQRTRLWRRSVQFSLPPTIDPARRGKSDSVSAFLLTKQLAVGRRPREHERAPADCPCTDLTETH</sequence>
<dbReference type="Proteomes" id="UP000007151">
    <property type="component" value="Unassembled WGS sequence"/>
</dbReference>
<dbReference type="InParanoid" id="A0A212FMA4"/>